<comment type="caution">
    <text evidence="2">The sequence shown here is derived from an EMBL/GenBank/DDBJ whole genome shotgun (WGS) entry which is preliminary data.</text>
</comment>
<dbReference type="Proteomes" id="UP001243330">
    <property type="component" value="Unassembled WGS sequence"/>
</dbReference>
<keyword evidence="3" id="KW-1185">Reference proteome</keyword>
<accession>A0AAD8ZYQ8</accession>
<keyword evidence="1" id="KW-0812">Transmembrane</keyword>
<evidence type="ECO:0000313" key="2">
    <source>
        <dbReference type="EMBL" id="KAK1838181.1"/>
    </source>
</evidence>
<dbReference type="AlphaFoldDB" id="A0AAD8ZYQ8"/>
<name>A0AAD8ZYQ8_9PEZI</name>
<dbReference type="EMBL" id="JAQOWY010000889">
    <property type="protein sequence ID" value="KAK1838181.1"/>
    <property type="molecule type" value="Genomic_DNA"/>
</dbReference>
<keyword evidence="1" id="KW-1133">Transmembrane helix</keyword>
<organism evidence="2 3">
    <name type="scientific">Colletotrichum chrysophilum</name>
    <dbReference type="NCBI Taxonomy" id="1836956"/>
    <lineage>
        <taxon>Eukaryota</taxon>
        <taxon>Fungi</taxon>
        <taxon>Dikarya</taxon>
        <taxon>Ascomycota</taxon>
        <taxon>Pezizomycotina</taxon>
        <taxon>Sordariomycetes</taxon>
        <taxon>Hypocreomycetidae</taxon>
        <taxon>Glomerellales</taxon>
        <taxon>Glomerellaceae</taxon>
        <taxon>Colletotrichum</taxon>
        <taxon>Colletotrichum gloeosporioides species complex</taxon>
    </lineage>
</organism>
<gene>
    <name evidence="2" type="ORF">CCHR01_19196</name>
</gene>
<keyword evidence="1" id="KW-0472">Membrane</keyword>
<protein>
    <submittedName>
        <fullName evidence="2">Uncharacterized protein</fullName>
    </submittedName>
</protein>
<reference evidence="2" key="1">
    <citation type="submission" date="2023-01" db="EMBL/GenBank/DDBJ databases">
        <title>Colletotrichum chrysophilum M932 genome sequence.</title>
        <authorList>
            <person name="Baroncelli R."/>
        </authorList>
    </citation>
    <scope>NUCLEOTIDE SEQUENCE</scope>
    <source>
        <strain evidence="2">M932</strain>
    </source>
</reference>
<evidence type="ECO:0000256" key="1">
    <source>
        <dbReference type="SAM" id="Phobius"/>
    </source>
</evidence>
<proteinExistence type="predicted"/>
<feature type="transmembrane region" description="Helical" evidence="1">
    <location>
        <begin position="79"/>
        <end position="102"/>
    </location>
</feature>
<evidence type="ECO:0000313" key="3">
    <source>
        <dbReference type="Proteomes" id="UP001243330"/>
    </source>
</evidence>
<sequence length="108" mass="11754">MSQTYGNRFEEAQVGEELVEVGTSAVCSVALLLGCAVGVEDEWQPRTELRRRYSVWVRLMDRTTYFGVSPKAAPGQQFVFLRLLCGSLVGVALARIPAVVAVPVPALV</sequence>